<name>A0A284VPL5_9EURY</name>
<dbReference type="RefSeq" id="WP_096205929.1">
    <property type="nucleotide sequence ID" value="NZ_FZMP01000170.1"/>
</dbReference>
<evidence type="ECO:0000313" key="1">
    <source>
        <dbReference type="EMBL" id="SNQ61224.1"/>
    </source>
</evidence>
<evidence type="ECO:0000313" key="2">
    <source>
        <dbReference type="Proteomes" id="UP000218615"/>
    </source>
</evidence>
<accession>A0A284VPL5</accession>
<gene>
    <name evidence="1" type="ORF">MNV_260002</name>
</gene>
<sequence>MIEPKVIEEYFQCIKNLVNNKEKKAYQSKPYGDEHTVIILGEKHGDSIEEYCQEKLVKDLGPKYLLVENITNDVFKMWGEKYGCKVVLCDLESHEKENKRRELGFMSRDLPQ</sequence>
<keyword evidence="2" id="KW-1185">Reference proteome</keyword>
<dbReference type="AlphaFoldDB" id="A0A284VPL5"/>
<proteinExistence type="predicted"/>
<organism evidence="1 2">
    <name type="scientific">Candidatus Methanoperedens nitratireducens</name>
    <dbReference type="NCBI Taxonomy" id="1392998"/>
    <lineage>
        <taxon>Archaea</taxon>
        <taxon>Methanobacteriati</taxon>
        <taxon>Methanobacteriota</taxon>
        <taxon>Stenosarchaea group</taxon>
        <taxon>Methanomicrobia</taxon>
        <taxon>Methanosarcinales</taxon>
        <taxon>ANME-2 cluster</taxon>
        <taxon>Candidatus Methanoperedentaceae</taxon>
        <taxon>Candidatus Methanoperedens</taxon>
    </lineage>
</organism>
<dbReference type="Proteomes" id="UP000218615">
    <property type="component" value="Unassembled WGS sequence"/>
</dbReference>
<dbReference type="EMBL" id="FZMP01000170">
    <property type="protein sequence ID" value="SNQ61224.1"/>
    <property type="molecule type" value="Genomic_DNA"/>
</dbReference>
<protein>
    <submittedName>
        <fullName evidence="1">Uncharacterized protein</fullName>
    </submittedName>
</protein>
<reference evidence="2" key="1">
    <citation type="submission" date="2017-06" db="EMBL/GenBank/DDBJ databases">
        <authorList>
            <person name="Cremers G."/>
        </authorList>
    </citation>
    <scope>NUCLEOTIDE SEQUENCE [LARGE SCALE GENOMIC DNA]</scope>
</reference>